<feature type="domain" description="IclR-ED" evidence="6">
    <location>
        <begin position="92"/>
        <end position="269"/>
    </location>
</feature>
<reference evidence="7 8" key="1">
    <citation type="submission" date="2018-02" db="EMBL/GenBank/DDBJ databases">
        <title>Whole genome sequencing of endophytic bacterium.</title>
        <authorList>
            <person name="Eedara R."/>
            <person name="Podile A.R."/>
        </authorList>
    </citation>
    <scope>NUCLEOTIDE SEQUENCE [LARGE SCALE GENOMIC DNA]</scope>
    <source>
        <strain evidence="7 8">RP1T</strain>
    </source>
</reference>
<evidence type="ECO:0000256" key="2">
    <source>
        <dbReference type="ARBA" id="ARBA00023125"/>
    </source>
</evidence>
<dbReference type="SMART" id="SM00346">
    <property type="entry name" value="HTH_ICLR"/>
    <property type="match status" value="1"/>
</dbReference>
<dbReference type="Proteomes" id="UP000237682">
    <property type="component" value="Unassembled WGS sequence"/>
</dbReference>
<dbReference type="InterPro" id="IPR029016">
    <property type="entry name" value="GAF-like_dom_sf"/>
</dbReference>
<dbReference type="Pfam" id="PF09339">
    <property type="entry name" value="HTH_IclR"/>
    <property type="match status" value="1"/>
</dbReference>
<dbReference type="PROSITE" id="PS51078">
    <property type="entry name" value="ICLR_ED"/>
    <property type="match status" value="1"/>
</dbReference>
<dbReference type="AlphaFoldDB" id="A0A2S9QJF9"/>
<dbReference type="InterPro" id="IPR036390">
    <property type="entry name" value="WH_DNA-bd_sf"/>
</dbReference>
<evidence type="ECO:0000256" key="3">
    <source>
        <dbReference type="ARBA" id="ARBA00023163"/>
    </source>
</evidence>
<dbReference type="InterPro" id="IPR050707">
    <property type="entry name" value="HTH_MetabolicPath_Reg"/>
</dbReference>
<evidence type="ECO:0000313" key="8">
    <source>
        <dbReference type="Proteomes" id="UP000237682"/>
    </source>
</evidence>
<dbReference type="SUPFAM" id="SSF46785">
    <property type="entry name" value="Winged helix' DNA-binding domain"/>
    <property type="match status" value="1"/>
</dbReference>
<feature type="domain" description="HTH iclR-type" evidence="5">
    <location>
        <begin position="29"/>
        <end position="91"/>
    </location>
</feature>
<dbReference type="Gene3D" id="1.10.10.10">
    <property type="entry name" value="Winged helix-like DNA-binding domain superfamily/Winged helix DNA-binding domain"/>
    <property type="match status" value="1"/>
</dbReference>
<evidence type="ECO:0000256" key="4">
    <source>
        <dbReference type="SAM" id="MobiDB-lite"/>
    </source>
</evidence>
<evidence type="ECO:0000313" key="7">
    <source>
        <dbReference type="EMBL" id="PRH89468.1"/>
    </source>
</evidence>
<dbReference type="InterPro" id="IPR005471">
    <property type="entry name" value="Tscrpt_reg_IclR_N"/>
</dbReference>
<name>A0A2S9QJF9_9HYPH</name>
<dbReference type="Gene3D" id="3.30.450.40">
    <property type="match status" value="1"/>
</dbReference>
<feature type="region of interest" description="Disordered" evidence="4">
    <location>
        <begin position="1"/>
        <end position="24"/>
    </location>
</feature>
<dbReference type="OrthoDB" id="6057486at2"/>
<dbReference type="GO" id="GO:0003677">
    <property type="term" value="F:DNA binding"/>
    <property type="evidence" value="ECO:0007669"/>
    <property type="project" value="UniProtKB-KW"/>
</dbReference>
<keyword evidence="2" id="KW-0238">DNA-binding</keyword>
<dbReference type="InterPro" id="IPR036388">
    <property type="entry name" value="WH-like_DNA-bd_sf"/>
</dbReference>
<keyword evidence="1" id="KW-0805">Transcription regulation</keyword>
<dbReference type="PANTHER" id="PTHR30136:SF7">
    <property type="entry name" value="HTH-TYPE TRANSCRIPTIONAL REGULATOR KDGR-RELATED"/>
    <property type="match status" value="1"/>
</dbReference>
<keyword evidence="3" id="KW-0804">Transcription</keyword>
<dbReference type="InterPro" id="IPR014757">
    <property type="entry name" value="Tscrpt_reg_IclR_C"/>
</dbReference>
<protein>
    <submittedName>
        <fullName evidence="7">IclR family transcriptional regulator</fullName>
    </submittedName>
</protein>
<dbReference type="PANTHER" id="PTHR30136">
    <property type="entry name" value="HELIX-TURN-HELIX TRANSCRIPTIONAL REGULATOR, ICLR FAMILY"/>
    <property type="match status" value="1"/>
</dbReference>
<dbReference type="GO" id="GO:0003700">
    <property type="term" value="F:DNA-binding transcription factor activity"/>
    <property type="evidence" value="ECO:0007669"/>
    <property type="project" value="TreeGrafter"/>
</dbReference>
<keyword evidence="8" id="KW-1185">Reference proteome</keyword>
<comment type="caution">
    <text evidence="7">The sequence shown here is derived from an EMBL/GenBank/DDBJ whole genome shotgun (WGS) entry which is preliminary data.</text>
</comment>
<evidence type="ECO:0000259" key="5">
    <source>
        <dbReference type="PROSITE" id="PS51077"/>
    </source>
</evidence>
<dbReference type="Pfam" id="PF01614">
    <property type="entry name" value="IclR_C"/>
    <property type="match status" value="1"/>
</dbReference>
<sequence>MSIKEGERALPRPPREQEEGSSREALYRAPALDKGLDILELLASRSDALTRAEIVKELGRGASEIYRMLERLVARGYVYRSAEGDRFALSMKMFVLAQHHQPIRRLTSRAMPLMDRFAEESGQSCHLVMRERDQAVVVANAAASADWVFTVRVGTTIDLLSTGSGQLLLAFQDPQAKAELLFRWRDTEKAATFAGLEAQLAAYREAAFRIDESQQIFGVNDISVPILSAERHALAVLTCPHIRRTASAQPDVGHTLVLLQKMAKALSLQ</sequence>
<evidence type="ECO:0000259" key="6">
    <source>
        <dbReference type="PROSITE" id="PS51078"/>
    </source>
</evidence>
<organism evidence="7 8">
    <name type="scientific">Labrys okinawensis</name>
    <dbReference type="NCBI Taxonomy" id="346911"/>
    <lineage>
        <taxon>Bacteria</taxon>
        <taxon>Pseudomonadati</taxon>
        <taxon>Pseudomonadota</taxon>
        <taxon>Alphaproteobacteria</taxon>
        <taxon>Hyphomicrobiales</taxon>
        <taxon>Xanthobacteraceae</taxon>
        <taxon>Labrys</taxon>
    </lineage>
</organism>
<evidence type="ECO:0000256" key="1">
    <source>
        <dbReference type="ARBA" id="ARBA00023015"/>
    </source>
</evidence>
<gene>
    <name evidence="7" type="ORF">C5L14_02530</name>
</gene>
<accession>A0A2S9QJF9</accession>
<dbReference type="PROSITE" id="PS51077">
    <property type="entry name" value="HTH_ICLR"/>
    <property type="match status" value="1"/>
</dbReference>
<dbReference type="EMBL" id="PUEJ01000001">
    <property type="protein sequence ID" value="PRH89468.1"/>
    <property type="molecule type" value="Genomic_DNA"/>
</dbReference>
<dbReference type="GO" id="GO:0045892">
    <property type="term" value="P:negative regulation of DNA-templated transcription"/>
    <property type="evidence" value="ECO:0007669"/>
    <property type="project" value="TreeGrafter"/>
</dbReference>
<dbReference type="SUPFAM" id="SSF55781">
    <property type="entry name" value="GAF domain-like"/>
    <property type="match status" value="1"/>
</dbReference>
<proteinExistence type="predicted"/>